<reference evidence="2 3" key="1">
    <citation type="submission" date="2021-06" db="EMBL/GenBank/DDBJ databases">
        <title>Halomicroarcula sp. a new haloarchaeum isolated from saline soil.</title>
        <authorList>
            <person name="Duran-Viseras A."/>
            <person name="Sanchez-Porro C."/>
            <person name="Ventosa A."/>
        </authorList>
    </citation>
    <scope>NUCLEOTIDE SEQUENCE [LARGE SCALE GENOMIC DNA]</scope>
    <source>
        <strain evidence="2 3">F13</strain>
    </source>
</reference>
<protein>
    <recommendedName>
        <fullName evidence="4">Transcriptional regulator</fullName>
    </recommendedName>
</protein>
<evidence type="ECO:0000313" key="2">
    <source>
        <dbReference type="EMBL" id="MBX0324544.1"/>
    </source>
</evidence>
<comment type="caution">
    <text evidence="2">The sequence shown here is derived from an EMBL/GenBank/DDBJ whole genome shotgun (WGS) entry which is preliminary data.</text>
</comment>
<sequence>MTVTLETPCLTDGNWVRRPADSRGVDGHDLCDQCFPDGWDTVTEKDVETFLTTGRTRSKLHRSIDTGDDADTSEFGNHDYPDRTLASRVLNDEVTVEHEFEWDRAGGDV</sequence>
<organism evidence="2 3">
    <name type="scientific">Haloarcula rubra</name>
    <dbReference type="NCBI Taxonomy" id="2487747"/>
    <lineage>
        <taxon>Archaea</taxon>
        <taxon>Methanobacteriati</taxon>
        <taxon>Methanobacteriota</taxon>
        <taxon>Stenosarchaea group</taxon>
        <taxon>Halobacteria</taxon>
        <taxon>Halobacteriales</taxon>
        <taxon>Haloarculaceae</taxon>
        <taxon>Haloarcula</taxon>
    </lineage>
</organism>
<dbReference type="RefSeq" id="WP_220619499.1">
    <property type="nucleotide sequence ID" value="NZ_RKLR01000007.1"/>
</dbReference>
<gene>
    <name evidence="2" type="ORF">EGH21_16060</name>
</gene>
<dbReference type="Proteomes" id="UP001430377">
    <property type="component" value="Unassembled WGS sequence"/>
</dbReference>
<feature type="region of interest" description="Disordered" evidence="1">
    <location>
        <begin position="61"/>
        <end position="81"/>
    </location>
</feature>
<evidence type="ECO:0000313" key="3">
    <source>
        <dbReference type="Proteomes" id="UP001430377"/>
    </source>
</evidence>
<name>A0AAW4PTT3_9EURY</name>
<dbReference type="AlphaFoldDB" id="A0AAW4PTT3"/>
<accession>A0AAW4PTT3</accession>
<dbReference type="EMBL" id="RKLR01000007">
    <property type="protein sequence ID" value="MBX0324544.1"/>
    <property type="molecule type" value="Genomic_DNA"/>
</dbReference>
<evidence type="ECO:0000256" key="1">
    <source>
        <dbReference type="SAM" id="MobiDB-lite"/>
    </source>
</evidence>
<evidence type="ECO:0008006" key="4">
    <source>
        <dbReference type="Google" id="ProtNLM"/>
    </source>
</evidence>
<keyword evidence="3" id="KW-1185">Reference proteome</keyword>
<proteinExistence type="predicted"/>